<comment type="caution">
    <text evidence="1">The sequence shown here is derived from an EMBL/GenBank/DDBJ whole genome shotgun (WGS) entry which is preliminary data.</text>
</comment>
<organism evidence="1 2">
    <name type="scientific">Stenotrophomonas maltophilia</name>
    <name type="common">Pseudomonas maltophilia</name>
    <name type="synonym">Xanthomonas maltophilia</name>
    <dbReference type="NCBI Taxonomy" id="40324"/>
    <lineage>
        <taxon>Bacteria</taxon>
        <taxon>Pseudomonadati</taxon>
        <taxon>Pseudomonadota</taxon>
        <taxon>Gammaproteobacteria</taxon>
        <taxon>Lysobacterales</taxon>
        <taxon>Lysobacteraceae</taxon>
        <taxon>Stenotrophomonas</taxon>
        <taxon>Stenotrophomonas maltophilia group</taxon>
    </lineage>
</organism>
<protein>
    <submittedName>
        <fullName evidence="1">Uncharacterized protein</fullName>
    </submittedName>
</protein>
<dbReference type="AlphaFoldDB" id="A0AAI9C215"/>
<name>A0AAI9C215_STEMA</name>
<reference evidence="1" key="1">
    <citation type="submission" date="2022-07" db="EMBL/GenBank/DDBJ databases">
        <authorList>
            <consortium name="DAFM: The Division of Animal and Food Microbiology"/>
        </authorList>
    </citation>
    <scope>NUCLEOTIDE SEQUENCE</scope>
    <source>
        <strain evidence="1">19MO01SH01-2</strain>
    </source>
</reference>
<accession>A0AAI9C215</accession>
<sequence length="68" mass="7270">MNEQSELLAAMRAQTEAARQLVAALQEKTKADLENAKAVNRLVDYLCDSEGGESEAAGSGNYLSGKPR</sequence>
<dbReference type="EMBL" id="ABLOJW010000010">
    <property type="protein sequence ID" value="EKT4092691.1"/>
    <property type="molecule type" value="Genomic_DNA"/>
</dbReference>
<proteinExistence type="predicted"/>
<dbReference type="Proteomes" id="UP001218208">
    <property type="component" value="Unassembled WGS sequence"/>
</dbReference>
<evidence type="ECO:0000313" key="2">
    <source>
        <dbReference type="Proteomes" id="UP001218208"/>
    </source>
</evidence>
<evidence type="ECO:0000313" key="1">
    <source>
        <dbReference type="EMBL" id="EKT4092691.1"/>
    </source>
</evidence>
<gene>
    <name evidence="1" type="ORF">QEG23_002211</name>
</gene>